<dbReference type="PANTHER" id="PTHR36091">
    <property type="entry name" value="ALTERED INHERITANCE OF MITOCHONDRIA PROTEIN 9, MITOCHONDRIAL"/>
    <property type="match status" value="1"/>
</dbReference>
<dbReference type="GO" id="GO:0005739">
    <property type="term" value="C:mitochondrion"/>
    <property type="evidence" value="ECO:0007669"/>
    <property type="project" value="TreeGrafter"/>
</dbReference>
<name>A0A9W4NBV8_PENNA</name>
<accession>A0A9W4NBV8</accession>
<evidence type="ECO:0000313" key="2">
    <source>
        <dbReference type="Proteomes" id="UP001153461"/>
    </source>
</evidence>
<reference evidence="1" key="1">
    <citation type="submission" date="2021-07" db="EMBL/GenBank/DDBJ databases">
        <authorList>
            <person name="Branca A.L. A."/>
        </authorList>
    </citation>
    <scope>NUCLEOTIDE SEQUENCE</scope>
</reference>
<dbReference type="Gene3D" id="3.90.1200.10">
    <property type="match status" value="1"/>
</dbReference>
<proteinExistence type="predicted"/>
<dbReference type="PANTHER" id="PTHR36091:SF2">
    <property type="entry name" value="AMINOGLYCOSIDE PHOSPHOTRANSFERASE DOMAIN-CONTAINING PROTEIN"/>
    <property type="match status" value="1"/>
</dbReference>
<dbReference type="AlphaFoldDB" id="A0A9W4NBV8"/>
<dbReference type="Proteomes" id="UP001153461">
    <property type="component" value="Unassembled WGS sequence"/>
</dbReference>
<dbReference type="InterPro" id="IPR011009">
    <property type="entry name" value="Kinase-like_dom_sf"/>
</dbReference>
<dbReference type="Gene3D" id="3.30.200.20">
    <property type="entry name" value="Phosphorylase Kinase, domain 1"/>
    <property type="match status" value="1"/>
</dbReference>
<dbReference type="SUPFAM" id="SSF56112">
    <property type="entry name" value="Protein kinase-like (PK-like)"/>
    <property type="match status" value="1"/>
</dbReference>
<evidence type="ECO:0008006" key="3">
    <source>
        <dbReference type="Google" id="ProtNLM"/>
    </source>
</evidence>
<evidence type="ECO:0000313" key="1">
    <source>
        <dbReference type="EMBL" id="CAG8336170.1"/>
    </source>
</evidence>
<gene>
    <name evidence="1" type="ORF">PNAL_LOCUS10718</name>
</gene>
<comment type="caution">
    <text evidence="1">The sequence shown here is derived from an EMBL/GenBank/DDBJ whole genome shotgun (WGS) entry which is preliminary data.</text>
</comment>
<dbReference type="InterPro" id="IPR051035">
    <property type="entry name" value="Mito_inheritance_9"/>
</dbReference>
<protein>
    <recommendedName>
        <fullName evidence="3">Aminoglycoside phosphotransferase domain-containing protein</fullName>
    </recommendedName>
</protein>
<dbReference type="EMBL" id="CAJVNV010000644">
    <property type="protein sequence ID" value="CAG8336170.1"/>
    <property type="molecule type" value="Genomic_DNA"/>
</dbReference>
<organism evidence="1 2">
    <name type="scientific">Penicillium nalgiovense</name>
    <dbReference type="NCBI Taxonomy" id="60175"/>
    <lineage>
        <taxon>Eukaryota</taxon>
        <taxon>Fungi</taxon>
        <taxon>Dikarya</taxon>
        <taxon>Ascomycota</taxon>
        <taxon>Pezizomycotina</taxon>
        <taxon>Eurotiomycetes</taxon>
        <taxon>Eurotiomycetidae</taxon>
        <taxon>Eurotiales</taxon>
        <taxon>Aspergillaceae</taxon>
        <taxon>Penicillium</taxon>
    </lineage>
</organism>
<sequence length="563" mass="64177">MRRLFTQSVRPFKWSRLSIVFRPGFSRSLHKNWNSVNDFFQYTRGRFVSNEEHELSIRRVKFDMNELARLAADSVGSRECVHIEKFPDGMFNKTFLFTMANGVEVVGKVPNPNAGQPHFTTASEVATMDFVRNVLGTPVPRVLAWSSKAGENSVGAEYIIMEKVTGVQLSHVWHNMGIEDRFEIVKAISGYQRSWSSTSFTKYGSLYYSCDTDYQKECVLVKSDGTHAKEPRFAIGPSTGRDQADHGRVSIDFDRGPWDDAFQYRRAVGLREITSVQSIGDLPRSPLSLYGPDTYYPTRAKKLAALHSYLQLVRYLLPTDKSIMAPFLWHTDLHTENIFVNPERPTEVLGIIDWQSTEVLPLFEHARQPYFLDYDGPSVEGLEPPTLPENISELSPAKQLEAKRLYMSMSLSALYRNLTYRDNPVLYKAMEFRQTKCFEMMLLAQNILVDGEALYQASVLDLEKEWPDVPGAQALGNPPFPVRLSASEVRSLENDVSGAILGMELMADIKNSLGELWPEKGVVRHDQYNDTKTLLNQAKARMHDRLKSSEEDCAWEYSWPFDS</sequence>